<gene>
    <name evidence="1" type="ORF">SVIM_LOCUS390062</name>
</gene>
<evidence type="ECO:0000313" key="1">
    <source>
        <dbReference type="EMBL" id="VFU55117.1"/>
    </source>
</evidence>
<dbReference type="EMBL" id="CAADRP010001874">
    <property type="protein sequence ID" value="VFU55117.1"/>
    <property type="molecule type" value="Genomic_DNA"/>
</dbReference>
<dbReference type="AlphaFoldDB" id="A0A6N2MRQ8"/>
<name>A0A6N2MRQ8_SALVM</name>
<sequence length="187" mass="20186">MALFVSRKVNSSNSLSSLSSVWQHFGKVCFPLVNERKTLSACYISLPYPLSRLSSSLHVVSFSHRRRLFLSSHCLCTSLSLIVSARPSSFTHLCTASRLLSPPSPVPHLSAPFSKAKTDPLFSSRLPLSPSSLLKKTLSTLSSLASSRLSLGPSSLPSTPSRLSPPSVPLLLCISPPSATHSKRNQM</sequence>
<reference evidence="1" key="1">
    <citation type="submission" date="2019-03" db="EMBL/GenBank/DDBJ databases">
        <authorList>
            <person name="Mank J."/>
            <person name="Almeida P."/>
        </authorList>
    </citation>
    <scope>NUCLEOTIDE SEQUENCE</scope>
    <source>
        <strain evidence="1">78183</strain>
    </source>
</reference>
<proteinExistence type="predicted"/>
<accession>A0A6N2MRQ8</accession>
<organism evidence="1">
    <name type="scientific">Salix viminalis</name>
    <name type="common">Common osier</name>
    <name type="synonym">Basket willow</name>
    <dbReference type="NCBI Taxonomy" id="40686"/>
    <lineage>
        <taxon>Eukaryota</taxon>
        <taxon>Viridiplantae</taxon>
        <taxon>Streptophyta</taxon>
        <taxon>Embryophyta</taxon>
        <taxon>Tracheophyta</taxon>
        <taxon>Spermatophyta</taxon>
        <taxon>Magnoliopsida</taxon>
        <taxon>eudicotyledons</taxon>
        <taxon>Gunneridae</taxon>
        <taxon>Pentapetalae</taxon>
        <taxon>rosids</taxon>
        <taxon>fabids</taxon>
        <taxon>Malpighiales</taxon>
        <taxon>Salicaceae</taxon>
        <taxon>Saliceae</taxon>
        <taxon>Salix</taxon>
    </lineage>
</organism>
<protein>
    <submittedName>
        <fullName evidence="1">Uncharacterized protein</fullName>
    </submittedName>
</protein>